<accession>A0ABU7H236</accession>
<sequence length="393" mass="44325">MMKITNITKWIVPALFVGLSLTSCSKDDEKDLDGNPDTEAIVTIVHEQDWDMDTSLPINQRVGSHRKTVGAVMEVGGKTYHHQIYNTGYQVKGSICEFNGSDWVNCVNSGYNINLAYTDNLIVNVGVWNTFEITTQVFDSDLQQWKIYEQPINNNSVSGVKIVSSNNTLLLATYRNRYEPIDLYLWNNTTKKWDLLIDDLENSENWTTFHILPGINNEFLFRIYEKDNNYSYKFYTLNDTVFSHLYTTKNYELINGLSVCNVLPYKGQYILIDGNVEIITGKNSTKPLVKGLSGGNIYSQISDDKLFLLSGTRPLNTYNITEVSVYDFNTNKLHLIGKSEPVAKTIGGQQLPGGWFTPTENGIHLITNLNSGVSGVSGSIVGEVKLLTYDLKW</sequence>
<comment type="caution">
    <text evidence="2">The sequence shown here is derived from an EMBL/GenBank/DDBJ whole genome shotgun (WGS) entry which is preliminary data.</text>
</comment>
<evidence type="ECO:0008006" key="4">
    <source>
        <dbReference type="Google" id="ProtNLM"/>
    </source>
</evidence>
<keyword evidence="1" id="KW-0732">Signal</keyword>
<protein>
    <recommendedName>
        <fullName evidence="4">Lipoprotein</fullName>
    </recommendedName>
</protein>
<dbReference type="EMBL" id="JAZDQU010000002">
    <property type="protein sequence ID" value="MEE1885354.1"/>
    <property type="molecule type" value="Genomic_DNA"/>
</dbReference>
<dbReference type="PROSITE" id="PS51257">
    <property type="entry name" value="PROKAR_LIPOPROTEIN"/>
    <property type="match status" value="1"/>
</dbReference>
<feature type="signal peptide" evidence="1">
    <location>
        <begin position="1"/>
        <end position="25"/>
    </location>
</feature>
<proteinExistence type="predicted"/>
<gene>
    <name evidence="2" type="ORF">VRU49_07975</name>
</gene>
<name>A0ABU7H236_9SPHI</name>
<organism evidence="2 3">
    <name type="scientific">Pedobacter flavus</name>
    <dbReference type="NCBI Taxonomy" id="3113906"/>
    <lineage>
        <taxon>Bacteria</taxon>
        <taxon>Pseudomonadati</taxon>
        <taxon>Bacteroidota</taxon>
        <taxon>Sphingobacteriia</taxon>
        <taxon>Sphingobacteriales</taxon>
        <taxon>Sphingobacteriaceae</taxon>
        <taxon>Pedobacter</taxon>
    </lineage>
</organism>
<dbReference type="Proteomes" id="UP001337681">
    <property type="component" value="Unassembled WGS sequence"/>
</dbReference>
<evidence type="ECO:0000313" key="3">
    <source>
        <dbReference type="Proteomes" id="UP001337681"/>
    </source>
</evidence>
<evidence type="ECO:0000256" key="1">
    <source>
        <dbReference type="SAM" id="SignalP"/>
    </source>
</evidence>
<dbReference type="RefSeq" id="WP_330146252.1">
    <property type="nucleotide sequence ID" value="NZ_JAZDQU010000002.1"/>
</dbReference>
<reference evidence="2 3" key="1">
    <citation type="submission" date="2024-01" db="EMBL/GenBank/DDBJ databases">
        <title>Pedobacter sp. nov., isolated from oil-contaminated soil.</title>
        <authorList>
            <person name="Le N.T.T."/>
        </authorList>
    </citation>
    <scope>NUCLEOTIDE SEQUENCE [LARGE SCALE GENOMIC DNA]</scope>
    <source>
        <strain evidence="2 3">VNH31</strain>
    </source>
</reference>
<evidence type="ECO:0000313" key="2">
    <source>
        <dbReference type="EMBL" id="MEE1885354.1"/>
    </source>
</evidence>
<keyword evidence="3" id="KW-1185">Reference proteome</keyword>
<feature type="chain" id="PRO_5046945388" description="Lipoprotein" evidence="1">
    <location>
        <begin position="26"/>
        <end position="393"/>
    </location>
</feature>